<reference evidence="3" key="1">
    <citation type="submission" date="2021-07" db="EMBL/GenBank/DDBJ databases">
        <title>Comparative genomics of Bacteroides fragilis group isolates reveals species-dependent resistance mechanisms and validates clinical tools for resistance prediction.</title>
        <authorList>
            <person name="Wallace M.J."/>
            <person name="Jean S."/>
            <person name="Wallace M.A."/>
            <person name="Carey-Ann B.D."/>
            <person name="Dantas G."/>
        </authorList>
    </citation>
    <scope>NUCLEOTIDE SEQUENCE</scope>
    <source>
        <strain evidence="3">BJH_160</strain>
    </source>
</reference>
<dbReference type="InterPro" id="IPR001451">
    <property type="entry name" value="Hexapep"/>
</dbReference>
<organism evidence="3 4">
    <name type="scientific">Bacteroides thetaiotaomicron</name>
    <dbReference type="NCBI Taxonomy" id="818"/>
    <lineage>
        <taxon>Bacteria</taxon>
        <taxon>Pseudomonadati</taxon>
        <taxon>Bacteroidota</taxon>
        <taxon>Bacteroidia</taxon>
        <taxon>Bacteroidales</taxon>
        <taxon>Bacteroidaceae</taxon>
        <taxon>Bacteroides</taxon>
    </lineage>
</organism>
<dbReference type="PANTHER" id="PTHR23416">
    <property type="entry name" value="SIALIC ACID SYNTHASE-RELATED"/>
    <property type="match status" value="1"/>
</dbReference>
<dbReference type="PANTHER" id="PTHR23416:SF23">
    <property type="entry name" value="ACETYLTRANSFERASE C18B11.09C-RELATED"/>
    <property type="match status" value="1"/>
</dbReference>
<dbReference type="Proteomes" id="UP001200544">
    <property type="component" value="Unassembled WGS sequence"/>
</dbReference>
<dbReference type="EMBL" id="JAHYQA010000042">
    <property type="protein sequence ID" value="MCE9241075.1"/>
    <property type="molecule type" value="Genomic_DNA"/>
</dbReference>
<keyword evidence="3" id="KW-0012">Acyltransferase</keyword>
<dbReference type="InterPro" id="IPR051159">
    <property type="entry name" value="Hexapeptide_acetyltransf"/>
</dbReference>
<evidence type="ECO:0000256" key="1">
    <source>
        <dbReference type="ARBA" id="ARBA00007274"/>
    </source>
</evidence>
<evidence type="ECO:0000256" key="2">
    <source>
        <dbReference type="ARBA" id="ARBA00022679"/>
    </source>
</evidence>
<dbReference type="GO" id="GO:0008374">
    <property type="term" value="F:O-acyltransferase activity"/>
    <property type="evidence" value="ECO:0007669"/>
    <property type="project" value="TreeGrafter"/>
</dbReference>
<sequence length="97" mass="10400">MKIGSYVTISYGVTVLTSGLQTEDYPNLCMCSERKHITAPVYIGDGVWLCANTMVMPGVAIAPRIIVGAGSVVTKDLDREGWLYAGIPAKPIKALNK</sequence>
<dbReference type="GO" id="GO:0005829">
    <property type="term" value="C:cytosol"/>
    <property type="evidence" value="ECO:0007669"/>
    <property type="project" value="TreeGrafter"/>
</dbReference>
<dbReference type="CDD" id="cd04647">
    <property type="entry name" value="LbH_MAT_like"/>
    <property type="match status" value="1"/>
</dbReference>
<dbReference type="Pfam" id="PF00132">
    <property type="entry name" value="Hexapep"/>
    <property type="match status" value="1"/>
</dbReference>
<accession>A0AAW4ZEB4</accession>
<evidence type="ECO:0000313" key="3">
    <source>
        <dbReference type="EMBL" id="MCE9241075.1"/>
    </source>
</evidence>
<dbReference type="RefSeq" id="WP_217741822.1">
    <property type="nucleotide sequence ID" value="NZ_CAXUFJ010000007.1"/>
</dbReference>
<proteinExistence type="inferred from homology"/>
<dbReference type="AlphaFoldDB" id="A0AAW4ZEB4"/>
<comment type="similarity">
    <text evidence="1">Belongs to the transferase hexapeptide repeat family.</text>
</comment>
<comment type="caution">
    <text evidence="3">The sequence shown here is derived from an EMBL/GenBank/DDBJ whole genome shotgun (WGS) entry which is preliminary data.</text>
</comment>
<name>A0AAW4ZEB4_BACT4</name>
<evidence type="ECO:0000313" key="4">
    <source>
        <dbReference type="Proteomes" id="UP001200544"/>
    </source>
</evidence>
<protein>
    <submittedName>
        <fullName evidence="3">Acyltransferase</fullName>
    </submittedName>
</protein>
<gene>
    <name evidence="3" type="ORF">K0H07_28555</name>
</gene>
<keyword evidence="2" id="KW-0808">Transferase</keyword>